<organism evidence="3 4">
    <name type="scientific">Achromobacter spanius</name>
    <dbReference type="NCBI Taxonomy" id="217203"/>
    <lineage>
        <taxon>Bacteria</taxon>
        <taxon>Pseudomonadati</taxon>
        <taxon>Pseudomonadota</taxon>
        <taxon>Betaproteobacteria</taxon>
        <taxon>Burkholderiales</taxon>
        <taxon>Alcaligenaceae</taxon>
        <taxon>Achromobacter</taxon>
    </lineage>
</organism>
<dbReference type="PANTHER" id="PTHR30273">
    <property type="entry name" value="PERIPLASMIC SIGNAL SENSOR AND SIGMA FACTOR ACTIVATOR FECR-RELATED"/>
    <property type="match status" value="1"/>
</dbReference>
<sequence>MSRRAGAMMYAGGQPLAPQVAEQASRWYVLFLSGAQTEDDERAWRDWRAADPDHERAWSHLARADARMRDLPAKAAYDALSAAGHQRGRRTVLRAAALFAACIGPALWVADRNRWLHISPDHATGVGERRDVVLEDGTRVTLDTDTRIDVRFSSRERILRLRQGQVLVATGHRDGDASTRPFRVDTAHGSIRALGTRFAVRLQDDAAHVALFEGAVEIQPAQQQGAGLVLTAGQTARCMRLRAEPAGPVGAGDTAWLRGELAADNMPLAQFLGELSRYRPGVISCDEQIGRLRVSGLFPLADTDRVLDAVGRLLNLKISRFTPYWVVVSARA</sequence>
<name>A0A2S0IEE2_9BURK</name>
<feature type="domain" description="FecR N-terminal" evidence="2">
    <location>
        <begin position="22"/>
        <end position="63"/>
    </location>
</feature>
<keyword evidence="4" id="KW-1185">Reference proteome</keyword>
<dbReference type="Pfam" id="PF16220">
    <property type="entry name" value="DUF4880"/>
    <property type="match status" value="1"/>
</dbReference>
<gene>
    <name evidence="3" type="ORF">CLM73_26725</name>
</gene>
<dbReference type="AlphaFoldDB" id="A0A2S0IEE2"/>
<dbReference type="EMBL" id="CP023270">
    <property type="protein sequence ID" value="AVJ30410.1"/>
    <property type="molecule type" value="Genomic_DNA"/>
</dbReference>
<dbReference type="Gene3D" id="2.60.120.1440">
    <property type="match status" value="1"/>
</dbReference>
<dbReference type="PANTHER" id="PTHR30273:SF2">
    <property type="entry name" value="PROTEIN FECR"/>
    <property type="match status" value="1"/>
</dbReference>
<evidence type="ECO:0000313" key="3">
    <source>
        <dbReference type="EMBL" id="AVJ30410.1"/>
    </source>
</evidence>
<protein>
    <submittedName>
        <fullName evidence="3">Iron dicitrate transport regulator FecR</fullName>
    </submittedName>
</protein>
<reference evidence="3 4" key="1">
    <citation type="submission" date="2017-09" db="EMBL/GenBank/DDBJ databases">
        <title>Genomic, metabolic, and phenotypic characteristics of bacterial isolates from the natural microbiome of the model nematode Caenorhabditis elegans.</title>
        <authorList>
            <person name="Zimmermann J."/>
            <person name="Obeng N."/>
            <person name="Yang W."/>
            <person name="Obeng O."/>
            <person name="Kissoyan K."/>
            <person name="Pees B."/>
            <person name="Dirksen P."/>
            <person name="Hoppner M."/>
            <person name="Franke A."/>
            <person name="Rosenstiel P."/>
            <person name="Leippe M."/>
            <person name="Dierking K."/>
            <person name="Kaleta C."/>
            <person name="Schulenburg H."/>
        </authorList>
    </citation>
    <scope>NUCLEOTIDE SEQUENCE [LARGE SCALE GENOMIC DNA]</scope>
    <source>
        <strain evidence="3 4">MYb73</strain>
    </source>
</reference>
<evidence type="ECO:0000259" key="2">
    <source>
        <dbReference type="Pfam" id="PF16220"/>
    </source>
</evidence>
<dbReference type="PIRSF" id="PIRSF018266">
    <property type="entry name" value="FecR"/>
    <property type="match status" value="1"/>
</dbReference>
<accession>A0A2S0IEE2</accession>
<evidence type="ECO:0000313" key="4">
    <source>
        <dbReference type="Proteomes" id="UP000239477"/>
    </source>
</evidence>
<feature type="domain" description="FecR protein" evidence="1">
    <location>
        <begin position="122"/>
        <end position="217"/>
    </location>
</feature>
<dbReference type="Pfam" id="PF04773">
    <property type="entry name" value="FecR"/>
    <property type="match status" value="1"/>
</dbReference>
<dbReference type="InterPro" id="IPR032623">
    <property type="entry name" value="FecR_N"/>
</dbReference>
<dbReference type="RefSeq" id="WP_105241021.1">
    <property type="nucleotide sequence ID" value="NZ_CP023270.1"/>
</dbReference>
<dbReference type="GO" id="GO:0016989">
    <property type="term" value="F:sigma factor antagonist activity"/>
    <property type="evidence" value="ECO:0007669"/>
    <property type="project" value="TreeGrafter"/>
</dbReference>
<dbReference type="Proteomes" id="UP000239477">
    <property type="component" value="Chromosome"/>
</dbReference>
<dbReference type="InterPro" id="IPR006860">
    <property type="entry name" value="FecR"/>
</dbReference>
<dbReference type="OrthoDB" id="1100567at2"/>
<evidence type="ECO:0000259" key="1">
    <source>
        <dbReference type="Pfam" id="PF04773"/>
    </source>
</evidence>
<proteinExistence type="predicted"/>
<dbReference type="InterPro" id="IPR012373">
    <property type="entry name" value="Ferrdict_sens_TM"/>
</dbReference>